<proteinExistence type="inferred from homology"/>
<dbReference type="CDD" id="cd01991">
    <property type="entry name" value="Asn_synthase_B_C"/>
    <property type="match status" value="1"/>
</dbReference>
<dbReference type="Gene3D" id="3.40.50.620">
    <property type="entry name" value="HUPs"/>
    <property type="match status" value="1"/>
</dbReference>
<reference evidence="9 10" key="1">
    <citation type="journal article" date="2019" name="Int. J. Syst. Evol. Microbiol.">
        <title>The Global Catalogue of Microorganisms (GCM) 10K type strain sequencing project: providing services to taxonomists for standard genome sequencing and annotation.</title>
        <authorList>
            <consortium name="The Broad Institute Genomics Platform"/>
            <consortium name="The Broad Institute Genome Sequencing Center for Infectious Disease"/>
            <person name="Wu L."/>
            <person name="Ma J."/>
        </authorList>
    </citation>
    <scope>NUCLEOTIDE SEQUENCE [LARGE SCALE GENOMIC DNA]</scope>
    <source>
        <strain evidence="9 10">XZYJ18</strain>
    </source>
</reference>
<dbReference type="AlphaFoldDB" id="A0ABD5Q7Z6"/>
<gene>
    <name evidence="9" type="primary">asnB</name>
    <name evidence="9" type="ORF">ACFO9K_17515</name>
</gene>
<dbReference type="InterPro" id="IPR001962">
    <property type="entry name" value="Asn_synthase"/>
</dbReference>
<dbReference type="CDD" id="cd00712">
    <property type="entry name" value="AsnB"/>
    <property type="match status" value="1"/>
</dbReference>
<keyword evidence="6" id="KW-0061">Asparagine biosynthesis</keyword>
<dbReference type="GO" id="GO:0004066">
    <property type="term" value="F:asparagine synthase (glutamine-hydrolyzing) activity"/>
    <property type="evidence" value="ECO:0007669"/>
    <property type="project" value="UniProtKB-EC"/>
</dbReference>
<keyword evidence="9" id="KW-0436">Ligase</keyword>
<dbReference type="InterPro" id="IPR029055">
    <property type="entry name" value="Ntn_hydrolases_N"/>
</dbReference>
<comment type="caution">
    <text evidence="9">The sequence shown here is derived from an EMBL/GenBank/DDBJ whole genome shotgun (WGS) entry which is preliminary data.</text>
</comment>
<keyword evidence="2 5" id="KW-0547">Nucleotide-binding</keyword>
<evidence type="ECO:0000256" key="3">
    <source>
        <dbReference type="ARBA" id="ARBA00022840"/>
    </source>
</evidence>
<dbReference type="SUPFAM" id="SSF52402">
    <property type="entry name" value="Adenine nucleotide alpha hydrolases-like"/>
    <property type="match status" value="1"/>
</dbReference>
<comment type="similarity">
    <text evidence="1">Belongs to the asparagine synthetase family.</text>
</comment>
<dbReference type="PANTHER" id="PTHR43284:SF1">
    <property type="entry name" value="ASPARAGINE SYNTHETASE"/>
    <property type="match status" value="1"/>
</dbReference>
<dbReference type="PROSITE" id="PS51278">
    <property type="entry name" value="GATASE_TYPE_2"/>
    <property type="match status" value="1"/>
</dbReference>
<feature type="active site" description="For GATase activity" evidence="6">
    <location>
        <position position="2"/>
    </location>
</feature>
<evidence type="ECO:0000256" key="6">
    <source>
        <dbReference type="PIRSR" id="PIRSR001589-1"/>
    </source>
</evidence>
<evidence type="ECO:0000313" key="10">
    <source>
        <dbReference type="Proteomes" id="UP001595945"/>
    </source>
</evidence>
<accession>A0ABD5Q7Z6</accession>
<dbReference type="InterPro" id="IPR014729">
    <property type="entry name" value="Rossmann-like_a/b/a_fold"/>
</dbReference>
<dbReference type="PIRSF" id="PIRSF001589">
    <property type="entry name" value="Asn_synthetase_glu-h"/>
    <property type="match status" value="1"/>
</dbReference>
<organism evidence="9 10">
    <name type="scientific">Halorussus aquaticus</name>
    <dbReference type="NCBI Taxonomy" id="2953748"/>
    <lineage>
        <taxon>Archaea</taxon>
        <taxon>Methanobacteriati</taxon>
        <taxon>Methanobacteriota</taxon>
        <taxon>Stenosarchaea group</taxon>
        <taxon>Halobacteria</taxon>
        <taxon>Halobacteriales</taxon>
        <taxon>Haladaptataceae</taxon>
        <taxon>Halorussus</taxon>
    </lineage>
</organism>
<evidence type="ECO:0000256" key="1">
    <source>
        <dbReference type="ARBA" id="ARBA00005752"/>
    </source>
</evidence>
<dbReference type="Pfam" id="PF00733">
    <property type="entry name" value="Asn_synthase"/>
    <property type="match status" value="1"/>
</dbReference>
<evidence type="ECO:0000256" key="2">
    <source>
        <dbReference type="ARBA" id="ARBA00022741"/>
    </source>
</evidence>
<sequence length="605" mass="68826">MCGIVALSWEDDDLISEMNACQDHRGPDDSGRLVSDGVSLGHRRLSIIDLSAEGNQPMRSNDDNVIVYNGEVYNYREIRSELTDRGYTFSSDTDTEVIVNAYDEWGPEFLDRVNGMFSFVVFDSSTDELFVARDHAGIKPLYYTEVDEGIAFASTPNSLLKLKPTFEINDQIVRDYLLYGDTVSERETFFEGIHSFPKGHYARIDVDDPTIEPTEWWRFEGEREFGGDYEAAVEEVRDRFSAAVKRRLVSDVPVGSCLSGGIDSSAVTATVEDGIETFSAVYPGFEKDEEEYVDVMASEKDIRTNKVHPTAEDFLQKFSDYVRALAEPPNTPSSFAQHLVFERASEEGVRVLLDGQGADEILAGYDDFFSYYLMGLLSDWRLSDAVTETLKMLSKEGAKNRLGLIAIRSLPIRLQQRRYVSRVPIDEDLLAETDQSQLLTKISNIGSLQDALQFRFDTTLPKLLKYEDRNSMWFSREGRTPFLDPELLDLMASLPESYIIADGETKAIFRDAMDGTVPDEILSRTDKIGFETPSERWLYDDGVKALLQDWFLDAEPYCSRFVDLPEVRQIVADVLSDDDVNDKIMWRVIFLEAWYREFEDVLALD</sequence>
<dbReference type="NCBIfam" id="TIGR01536">
    <property type="entry name" value="asn_synth_AEB"/>
    <property type="match status" value="1"/>
</dbReference>
<dbReference type="InterPro" id="IPR017932">
    <property type="entry name" value="GATase_2_dom"/>
</dbReference>
<dbReference type="SUPFAM" id="SSF56235">
    <property type="entry name" value="N-terminal nucleophile aminohydrolases (Ntn hydrolases)"/>
    <property type="match status" value="1"/>
</dbReference>
<evidence type="ECO:0000256" key="4">
    <source>
        <dbReference type="ARBA" id="ARBA00022962"/>
    </source>
</evidence>
<comment type="catalytic activity">
    <reaction evidence="5">
        <text>L-aspartate + L-glutamine + ATP + H2O = L-asparagine + L-glutamate + AMP + diphosphate + H(+)</text>
        <dbReference type="Rhea" id="RHEA:12228"/>
        <dbReference type="ChEBI" id="CHEBI:15377"/>
        <dbReference type="ChEBI" id="CHEBI:15378"/>
        <dbReference type="ChEBI" id="CHEBI:29985"/>
        <dbReference type="ChEBI" id="CHEBI:29991"/>
        <dbReference type="ChEBI" id="CHEBI:30616"/>
        <dbReference type="ChEBI" id="CHEBI:33019"/>
        <dbReference type="ChEBI" id="CHEBI:58048"/>
        <dbReference type="ChEBI" id="CHEBI:58359"/>
        <dbReference type="ChEBI" id="CHEBI:456215"/>
        <dbReference type="EC" id="6.3.5.4"/>
    </reaction>
</comment>
<keyword evidence="10" id="KW-1185">Reference proteome</keyword>
<feature type="binding site" evidence="7">
    <location>
        <position position="94"/>
    </location>
    <ligand>
        <name>L-glutamine</name>
        <dbReference type="ChEBI" id="CHEBI:58359"/>
    </ligand>
</feature>
<keyword evidence="6" id="KW-0028">Amino-acid biosynthesis</keyword>
<dbReference type="InterPro" id="IPR033738">
    <property type="entry name" value="AsnB_N"/>
</dbReference>
<dbReference type="InterPro" id="IPR006426">
    <property type="entry name" value="Asn_synth_AEB"/>
</dbReference>
<dbReference type="RefSeq" id="WP_254268310.1">
    <property type="nucleotide sequence ID" value="NZ_CP100400.1"/>
</dbReference>
<evidence type="ECO:0000256" key="7">
    <source>
        <dbReference type="PIRSR" id="PIRSR001589-2"/>
    </source>
</evidence>
<dbReference type="PANTHER" id="PTHR43284">
    <property type="entry name" value="ASPARAGINE SYNTHETASE (GLUTAMINE-HYDROLYZING)"/>
    <property type="match status" value="1"/>
</dbReference>
<keyword evidence="3 5" id="KW-0067">ATP-binding</keyword>
<dbReference type="InterPro" id="IPR051786">
    <property type="entry name" value="ASN_synthetase/amidase"/>
</dbReference>
<dbReference type="Gene3D" id="3.60.20.10">
    <property type="entry name" value="Glutamine Phosphoribosylpyrophosphate, subunit 1, domain 1"/>
    <property type="match status" value="1"/>
</dbReference>
<dbReference type="EC" id="6.3.5.4" evidence="5"/>
<feature type="domain" description="Glutamine amidotransferase type-2" evidence="8">
    <location>
        <begin position="2"/>
        <end position="207"/>
    </location>
</feature>
<dbReference type="EMBL" id="JBHSHT010000002">
    <property type="protein sequence ID" value="MFC4826054.1"/>
    <property type="molecule type" value="Genomic_DNA"/>
</dbReference>
<dbReference type="GO" id="GO:0005524">
    <property type="term" value="F:ATP binding"/>
    <property type="evidence" value="ECO:0007669"/>
    <property type="project" value="UniProtKB-KW"/>
</dbReference>
<evidence type="ECO:0000313" key="9">
    <source>
        <dbReference type="EMBL" id="MFC4826054.1"/>
    </source>
</evidence>
<keyword evidence="4 6" id="KW-0315">Glutamine amidotransferase</keyword>
<dbReference type="GeneID" id="73046853"/>
<evidence type="ECO:0000259" key="8">
    <source>
        <dbReference type="PROSITE" id="PS51278"/>
    </source>
</evidence>
<name>A0ABD5Q7Z6_9EURY</name>
<protein>
    <recommendedName>
        <fullName evidence="5">Putative asparagine synthetase [glutamine-hydrolyzing]</fullName>
        <ecNumber evidence="5">6.3.5.4</ecNumber>
    </recommendedName>
</protein>
<dbReference type="Pfam" id="PF13537">
    <property type="entry name" value="GATase_7"/>
    <property type="match status" value="1"/>
</dbReference>
<evidence type="ECO:0000256" key="5">
    <source>
        <dbReference type="PIRNR" id="PIRNR001589"/>
    </source>
</evidence>
<dbReference type="Proteomes" id="UP001595945">
    <property type="component" value="Unassembled WGS sequence"/>
</dbReference>